<protein>
    <recommendedName>
        <fullName evidence="3">Excreted virulence factor EspC (Type VII ESX diderm)</fullName>
    </recommendedName>
</protein>
<dbReference type="STRING" id="1210090.GCA_001613185_04519"/>
<dbReference type="EMBL" id="QNRE01000002">
    <property type="protein sequence ID" value="RBO94448.1"/>
    <property type="molecule type" value="Genomic_DNA"/>
</dbReference>
<evidence type="ECO:0000313" key="1">
    <source>
        <dbReference type="EMBL" id="RBO94448.1"/>
    </source>
</evidence>
<sequence>MTVPNPVGAAVDDATAGAPRLRMEPAAFLALDRACADVIDRLTEARTAAESLAAHSPWGLGEDNPRLWTASALVRIFREKAAEGPNNAATTLDAYRTTAEQLRTLLTTARDHLLRTDAEFARAFRELDQTSA</sequence>
<evidence type="ECO:0000313" key="2">
    <source>
        <dbReference type="Proteomes" id="UP000252586"/>
    </source>
</evidence>
<gene>
    <name evidence="1" type="ORF">DFR74_102871</name>
</gene>
<dbReference type="OrthoDB" id="4563012at2"/>
<accession>A0A366DZ13</accession>
<dbReference type="RefSeq" id="WP_067511202.1">
    <property type="nucleotide sequence ID" value="NZ_QNRE01000002.1"/>
</dbReference>
<proteinExistence type="predicted"/>
<organism evidence="1 2">
    <name type="scientific">Nocardia puris</name>
    <dbReference type="NCBI Taxonomy" id="208602"/>
    <lineage>
        <taxon>Bacteria</taxon>
        <taxon>Bacillati</taxon>
        <taxon>Actinomycetota</taxon>
        <taxon>Actinomycetes</taxon>
        <taxon>Mycobacteriales</taxon>
        <taxon>Nocardiaceae</taxon>
        <taxon>Nocardia</taxon>
    </lineage>
</organism>
<name>A0A366DZ13_9NOCA</name>
<keyword evidence="2" id="KW-1185">Reference proteome</keyword>
<comment type="caution">
    <text evidence="1">The sequence shown here is derived from an EMBL/GenBank/DDBJ whole genome shotgun (WGS) entry which is preliminary data.</text>
</comment>
<dbReference type="Proteomes" id="UP000252586">
    <property type="component" value="Unassembled WGS sequence"/>
</dbReference>
<evidence type="ECO:0008006" key="3">
    <source>
        <dbReference type="Google" id="ProtNLM"/>
    </source>
</evidence>
<dbReference type="AlphaFoldDB" id="A0A366DZ13"/>
<reference evidence="1 2" key="1">
    <citation type="submission" date="2018-06" db="EMBL/GenBank/DDBJ databases">
        <title>Genomic Encyclopedia of Type Strains, Phase IV (KMG-IV): sequencing the most valuable type-strain genomes for metagenomic binning, comparative biology and taxonomic classification.</title>
        <authorList>
            <person name="Goeker M."/>
        </authorList>
    </citation>
    <scope>NUCLEOTIDE SEQUENCE [LARGE SCALE GENOMIC DNA]</scope>
    <source>
        <strain evidence="1 2">DSM 44599</strain>
    </source>
</reference>